<sequence>MHSDRRRHDIANLLTPRCEGFGTPLPSESGDPPPPLPLPVHPKASKIRDA</sequence>
<gene>
    <name evidence="2" type="ORF">RR46_12896</name>
</gene>
<name>A0A194PJX1_PAPXU</name>
<accession>A0A194PJX1</accession>
<feature type="region of interest" description="Disordered" evidence="1">
    <location>
        <begin position="1"/>
        <end position="50"/>
    </location>
</feature>
<protein>
    <submittedName>
        <fullName evidence="2">Uncharacterized protein</fullName>
    </submittedName>
</protein>
<reference evidence="2 3" key="1">
    <citation type="journal article" date="2015" name="Nat. Commun.">
        <title>Outbred genome sequencing and CRISPR/Cas9 gene editing in butterflies.</title>
        <authorList>
            <person name="Li X."/>
            <person name="Fan D."/>
            <person name="Zhang W."/>
            <person name="Liu G."/>
            <person name="Zhang L."/>
            <person name="Zhao L."/>
            <person name="Fang X."/>
            <person name="Chen L."/>
            <person name="Dong Y."/>
            <person name="Chen Y."/>
            <person name="Ding Y."/>
            <person name="Zhao R."/>
            <person name="Feng M."/>
            <person name="Zhu Y."/>
            <person name="Feng Y."/>
            <person name="Jiang X."/>
            <person name="Zhu D."/>
            <person name="Xiang H."/>
            <person name="Feng X."/>
            <person name="Li S."/>
            <person name="Wang J."/>
            <person name="Zhang G."/>
            <person name="Kronforst M.R."/>
            <person name="Wang W."/>
        </authorList>
    </citation>
    <scope>NUCLEOTIDE SEQUENCE [LARGE SCALE GENOMIC DNA]</scope>
    <source>
        <strain evidence="2">Ya'a_city_454_Px</strain>
        <tissue evidence="2">Whole body</tissue>
    </source>
</reference>
<evidence type="ECO:0000256" key="1">
    <source>
        <dbReference type="SAM" id="MobiDB-lite"/>
    </source>
</evidence>
<feature type="compositionally biased region" description="Pro residues" evidence="1">
    <location>
        <begin position="31"/>
        <end position="40"/>
    </location>
</feature>
<dbReference type="EMBL" id="KQ459601">
    <property type="protein sequence ID" value="KPI93731.1"/>
    <property type="molecule type" value="Genomic_DNA"/>
</dbReference>
<organism evidence="2 3">
    <name type="scientific">Papilio xuthus</name>
    <name type="common">Asian swallowtail butterfly</name>
    <dbReference type="NCBI Taxonomy" id="66420"/>
    <lineage>
        <taxon>Eukaryota</taxon>
        <taxon>Metazoa</taxon>
        <taxon>Ecdysozoa</taxon>
        <taxon>Arthropoda</taxon>
        <taxon>Hexapoda</taxon>
        <taxon>Insecta</taxon>
        <taxon>Pterygota</taxon>
        <taxon>Neoptera</taxon>
        <taxon>Endopterygota</taxon>
        <taxon>Lepidoptera</taxon>
        <taxon>Glossata</taxon>
        <taxon>Ditrysia</taxon>
        <taxon>Papilionoidea</taxon>
        <taxon>Papilionidae</taxon>
        <taxon>Papilioninae</taxon>
        <taxon>Papilio</taxon>
    </lineage>
</organism>
<evidence type="ECO:0000313" key="3">
    <source>
        <dbReference type="Proteomes" id="UP000053268"/>
    </source>
</evidence>
<keyword evidence="3" id="KW-1185">Reference proteome</keyword>
<evidence type="ECO:0000313" key="2">
    <source>
        <dbReference type="EMBL" id="KPI93731.1"/>
    </source>
</evidence>
<dbReference type="Proteomes" id="UP000053268">
    <property type="component" value="Unassembled WGS sequence"/>
</dbReference>
<feature type="compositionally biased region" description="Basic and acidic residues" evidence="1">
    <location>
        <begin position="1"/>
        <end position="10"/>
    </location>
</feature>
<dbReference type="AlphaFoldDB" id="A0A194PJX1"/>
<proteinExistence type="predicted"/>